<dbReference type="Gene3D" id="1.10.530.10">
    <property type="match status" value="1"/>
</dbReference>
<proteinExistence type="predicted"/>
<sequence>MGQRETAQQIWNYLTGRGWTSQSVAAVLGNMQSESGIIADRWESDWVGNMAGGYGLVQWTPATKYINWAKSNGLAYRDVISQCKRLEWEVANNQQFYHPNMTFKQFTQSRQSPETLADIFIRYYERPSNPNQPLRQTQARYWFNLLNKNTTTPKPTPSVPNKKGETTMQCIYWRPNAKNTGQDAYYFNGVSVKYIPHPDSVSILRTIYKDNNGKAIPEYHWVNKAPWWIRLEAVCVKQ</sequence>
<dbReference type="InterPro" id="IPR041219">
    <property type="entry name" value="Phage_lysozyme2"/>
</dbReference>
<dbReference type="RefSeq" id="WP_160621520.1">
    <property type="nucleotide sequence ID" value="NZ_CP028271.1"/>
</dbReference>
<dbReference type="Proteomes" id="UP000464053">
    <property type="component" value="Chromosome"/>
</dbReference>
<dbReference type="Pfam" id="PF18013">
    <property type="entry name" value="Phage_lysozyme2"/>
    <property type="match status" value="1"/>
</dbReference>
<feature type="domain" description="Phage tail lysozyme" evidence="1">
    <location>
        <begin position="5"/>
        <end position="146"/>
    </location>
</feature>
<protein>
    <recommendedName>
        <fullName evidence="1">Phage tail lysozyme domain-containing protein</fullName>
    </recommendedName>
</protein>
<organism evidence="2 3">
    <name type="scientific">Mixta intestinalis</name>
    <dbReference type="NCBI Taxonomy" id="1615494"/>
    <lineage>
        <taxon>Bacteria</taxon>
        <taxon>Pseudomonadati</taxon>
        <taxon>Pseudomonadota</taxon>
        <taxon>Gammaproteobacteria</taxon>
        <taxon>Enterobacterales</taxon>
        <taxon>Erwiniaceae</taxon>
        <taxon>Mixta</taxon>
    </lineage>
</organism>
<dbReference type="KEGG" id="mint:C7M51_01848"/>
<dbReference type="EMBL" id="CP028271">
    <property type="protein sequence ID" value="QHM71557.1"/>
    <property type="molecule type" value="Genomic_DNA"/>
</dbReference>
<reference evidence="2 3" key="1">
    <citation type="submission" date="2018-03" db="EMBL/GenBank/DDBJ databases">
        <title>Pantoea intestinalis SRCM103226 isolated form the mealworm.</title>
        <authorList>
            <person name="Jeong D.-Y."/>
            <person name="Kim J.W."/>
        </authorList>
    </citation>
    <scope>NUCLEOTIDE SEQUENCE [LARGE SCALE GENOMIC DNA]</scope>
    <source>
        <strain evidence="2 3">SRCM103226</strain>
    </source>
</reference>
<evidence type="ECO:0000259" key="1">
    <source>
        <dbReference type="Pfam" id="PF18013"/>
    </source>
</evidence>
<evidence type="ECO:0000313" key="3">
    <source>
        <dbReference type="Proteomes" id="UP000464053"/>
    </source>
</evidence>
<evidence type="ECO:0000313" key="2">
    <source>
        <dbReference type="EMBL" id="QHM71557.1"/>
    </source>
</evidence>
<accession>A0A6P1Q0A3</accession>
<gene>
    <name evidence="2" type="ORF">C7M51_01848</name>
</gene>
<keyword evidence="3" id="KW-1185">Reference proteome</keyword>
<name>A0A6P1Q0A3_9GAMM</name>
<dbReference type="OrthoDB" id="7537686at2"/>
<dbReference type="AlphaFoldDB" id="A0A6P1Q0A3"/>